<dbReference type="Pfam" id="PF08669">
    <property type="entry name" value="GCV_T_C"/>
    <property type="match status" value="1"/>
</dbReference>
<dbReference type="SUPFAM" id="SSF101790">
    <property type="entry name" value="Aminomethyltransferase beta-barrel domain"/>
    <property type="match status" value="1"/>
</dbReference>
<feature type="domain" description="Aminomethyltransferase C-terminal" evidence="3">
    <location>
        <begin position="364"/>
        <end position="427"/>
    </location>
</feature>
<dbReference type="PANTHER" id="PTHR43757">
    <property type="entry name" value="AMINOMETHYLTRANSFERASE"/>
    <property type="match status" value="1"/>
</dbReference>
<evidence type="ECO:0000256" key="1">
    <source>
        <dbReference type="SAM" id="MobiDB-lite"/>
    </source>
</evidence>
<feature type="domain" description="GCVT N-terminal" evidence="2">
    <location>
        <begin position="33"/>
        <end position="241"/>
    </location>
</feature>
<dbReference type="Proteomes" id="UP001501598">
    <property type="component" value="Unassembled WGS sequence"/>
</dbReference>
<gene>
    <name evidence="4" type="ORF">GCM10023175_21450</name>
</gene>
<evidence type="ECO:0000259" key="2">
    <source>
        <dbReference type="Pfam" id="PF01571"/>
    </source>
</evidence>
<dbReference type="InterPro" id="IPR006222">
    <property type="entry name" value="GCVT_N"/>
</dbReference>
<evidence type="ECO:0000313" key="5">
    <source>
        <dbReference type="Proteomes" id="UP001501598"/>
    </source>
</evidence>
<feature type="region of interest" description="Disordered" evidence="1">
    <location>
        <begin position="422"/>
        <end position="441"/>
    </location>
</feature>
<feature type="compositionally biased region" description="Basic and acidic residues" evidence="1">
    <location>
        <begin position="429"/>
        <end position="441"/>
    </location>
</feature>
<dbReference type="InterPro" id="IPR013977">
    <property type="entry name" value="GcvT_C"/>
</dbReference>
<dbReference type="RefSeq" id="WP_345415392.1">
    <property type="nucleotide sequence ID" value="NZ_BAABGT010000028.1"/>
</dbReference>
<keyword evidence="5" id="KW-1185">Reference proteome</keyword>
<dbReference type="InterPro" id="IPR029043">
    <property type="entry name" value="GcvT/YgfZ_C"/>
</dbReference>
<comment type="caution">
    <text evidence="4">The sequence shown here is derived from an EMBL/GenBank/DDBJ whole genome shotgun (WGS) entry which is preliminary data.</text>
</comment>
<dbReference type="InterPro" id="IPR028896">
    <property type="entry name" value="GcvT/YgfZ/DmdA"/>
</dbReference>
<dbReference type="SUPFAM" id="SSF103025">
    <property type="entry name" value="Folate-binding domain"/>
    <property type="match status" value="1"/>
</dbReference>
<organism evidence="4 5">
    <name type="scientific">Pseudonocardia xishanensis</name>
    <dbReference type="NCBI Taxonomy" id="630995"/>
    <lineage>
        <taxon>Bacteria</taxon>
        <taxon>Bacillati</taxon>
        <taxon>Actinomycetota</taxon>
        <taxon>Actinomycetes</taxon>
        <taxon>Pseudonocardiales</taxon>
        <taxon>Pseudonocardiaceae</taxon>
        <taxon>Pseudonocardia</taxon>
    </lineage>
</organism>
<dbReference type="PANTHER" id="PTHR43757:SF2">
    <property type="entry name" value="AMINOMETHYLTRANSFERASE, MITOCHONDRIAL"/>
    <property type="match status" value="1"/>
</dbReference>
<protein>
    <submittedName>
        <fullName evidence="4">Aminomethyltransferase family protein</fullName>
    </submittedName>
</protein>
<accession>A0ABP8RP13</accession>
<reference evidence="5" key="1">
    <citation type="journal article" date="2019" name="Int. J. Syst. Evol. Microbiol.">
        <title>The Global Catalogue of Microorganisms (GCM) 10K type strain sequencing project: providing services to taxonomists for standard genome sequencing and annotation.</title>
        <authorList>
            <consortium name="The Broad Institute Genomics Platform"/>
            <consortium name="The Broad Institute Genome Sequencing Center for Infectious Disease"/>
            <person name="Wu L."/>
            <person name="Ma J."/>
        </authorList>
    </citation>
    <scope>NUCLEOTIDE SEQUENCE [LARGE SCALE GENOMIC DNA]</scope>
    <source>
        <strain evidence="5">JCM 17906</strain>
    </source>
</reference>
<evidence type="ECO:0000313" key="4">
    <source>
        <dbReference type="EMBL" id="GAA4543991.1"/>
    </source>
</evidence>
<sequence length="441" mass="49846">MSESPIRHVPTVPYDPAIPRYNAFGGYFEPFEVTGWVDESMSWKQTCYIGDWSPMSKLRLTGPDVMRFFSETTINGYSTFEVGRAKHAVFCNARGHIMGEGVLVQDAADSIYLTSGFAVPWAQYLLERGDYDVVAEDITTRMTLQQIQGPASLDLLEELTGESLRDIGFMRIRTAHIDGMPVGILRQGMSGEIGYELHGRWEEGEAVYRRALEVGEKYGIRRLGGRTKMVNHIEACFPTPTVDFVPAWFDEGVEDFLQWVQDRSWRPVEVFRRHSGSVETDERASLLFRTPYDLGWGRSVRFDHSFLGDEALRAVAERPPRTIRTLVWNPEDVTEVVASLFTKDGTPYKPMEFPRGYLGDVAADRVLLGDVEIGQATSRCYSYYFREMISLAVLDVEHAEPGTEVEVLWGDAGTPQKRIRATVAPAPYKTDRRRSEVAVPA</sequence>
<dbReference type="InterPro" id="IPR027266">
    <property type="entry name" value="TrmE/GcvT-like"/>
</dbReference>
<name>A0ABP8RP13_9PSEU</name>
<dbReference type="Pfam" id="PF01571">
    <property type="entry name" value="GCV_T"/>
    <property type="match status" value="1"/>
</dbReference>
<dbReference type="EMBL" id="BAABGT010000028">
    <property type="protein sequence ID" value="GAA4543991.1"/>
    <property type="molecule type" value="Genomic_DNA"/>
</dbReference>
<proteinExistence type="predicted"/>
<dbReference type="PIRSF" id="PIRSF006487">
    <property type="entry name" value="GcvT"/>
    <property type="match status" value="1"/>
</dbReference>
<evidence type="ECO:0000259" key="3">
    <source>
        <dbReference type="Pfam" id="PF08669"/>
    </source>
</evidence>
<dbReference type="Gene3D" id="3.30.1360.120">
    <property type="entry name" value="Probable tRNA modification gtpase trme, domain 1"/>
    <property type="match status" value="1"/>
</dbReference>